<reference evidence="11" key="1">
    <citation type="submission" date="2016-03" db="EMBL/GenBank/DDBJ databases">
        <authorList>
            <person name="Guldener U."/>
        </authorList>
    </citation>
    <scope>NUCLEOTIDE SEQUENCE [LARGE SCALE GENOMIC DNA]</scope>
    <source>
        <strain evidence="11">04CH-RAC-A.6.1</strain>
    </source>
</reference>
<dbReference type="InterPro" id="IPR051615">
    <property type="entry name" value="Transcr_Regulatory_Elem"/>
</dbReference>
<dbReference type="Gene3D" id="4.10.240.10">
    <property type="entry name" value="Zn(2)-C6 fungal-type DNA-binding domain"/>
    <property type="match status" value="1"/>
</dbReference>
<dbReference type="SMART" id="SM00066">
    <property type="entry name" value="GAL4"/>
    <property type="match status" value="1"/>
</dbReference>
<dbReference type="GO" id="GO:0005634">
    <property type="term" value="C:nucleus"/>
    <property type="evidence" value="ECO:0007669"/>
    <property type="project" value="UniProtKB-SubCell"/>
</dbReference>
<comment type="subcellular location">
    <subcellularLocation>
        <location evidence="1">Nucleus</location>
    </subcellularLocation>
</comment>
<keyword evidence="5" id="KW-0238">DNA-binding</keyword>
<evidence type="ECO:0000313" key="11">
    <source>
        <dbReference type="Proteomes" id="UP000178912"/>
    </source>
</evidence>
<dbReference type="PROSITE" id="PS50048">
    <property type="entry name" value="ZN2_CY6_FUNGAL_2"/>
    <property type="match status" value="1"/>
</dbReference>
<dbReference type="Proteomes" id="UP000178912">
    <property type="component" value="Unassembled WGS sequence"/>
</dbReference>
<evidence type="ECO:0000256" key="4">
    <source>
        <dbReference type="ARBA" id="ARBA00023015"/>
    </source>
</evidence>
<dbReference type="SUPFAM" id="SSF57701">
    <property type="entry name" value="Zn2/Cys6 DNA-binding domain"/>
    <property type="match status" value="1"/>
</dbReference>
<dbReference type="CDD" id="cd12148">
    <property type="entry name" value="fungal_TF_MHR"/>
    <property type="match status" value="1"/>
</dbReference>
<proteinExistence type="predicted"/>
<dbReference type="InterPro" id="IPR036864">
    <property type="entry name" value="Zn2-C6_fun-type_DNA-bd_sf"/>
</dbReference>
<organism evidence="10 11">
    <name type="scientific">Rhynchosporium agropyri</name>
    <dbReference type="NCBI Taxonomy" id="914238"/>
    <lineage>
        <taxon>Eukaryota</taxon>
        <taxon>Fungi</taxon>
        <taxon>Dikarya</taxon>
        <taxon>Ascomycota</taxon>
        <taxon>Pezizomycotina</taxon>
        <taxon>Leotiomycetes</taxon>
        <taxon>Helotiales</taxon>
        <taxon>Ploettnerulaceae</taxon>
        <taxon>Rhynchosporium</taxon>
    </lineage>
</organism>
<feature type="compositionally biased region" description="Polar residues" evidence="8">
    <location>
        <begin position="624"/>
        <end position="635"/>
    </location>
</feature>
<evidence type="ECO:0000256" key="7">
    <source>
        <dbReference type="ARBA" id="ARBA00023242"/>
    </source>
</evidence>
<dbReference type="Pfam" id="PF00172">
    <property type="entry name" value="Zn_clus"/>
    <property type="match status" value="1"/>
</dbReference>
<accession>A0A1E1LJT9</accession>
<evidence type="ECO:0000256" key="5">
    <source>
        <dbReference type="ARBA" id="ARBA00023125"/>
    </source>
</evidence>
<keyword evidence="7" id="KW-0539">Nucleus</keyword>
<protein>
    <submittedName>
        <fullName evidence="10">Related to pathway-specific regulatory protein nit-4</fullName>
    </submittedName>
</protein>
<gene>
    <name evidence="10" type="ORF">RAG0_15140</name>
</gene>
<dbReference type="GO" id="GO:0008270">
    <property type="term" value="F:zinc ion binding"/>
    <property type="evidence" value="ECO:0007669"/>
    <property type="project" value="InterPro"/>
</dbReference>
<evidence type="ECO:0000256" key="3">
    <source>
        <dbReference type="ARBA" id="ARBA00022833"/>
    </source>
</evidence>
<dbReference type="GO" id="GO:0006351">
    <property type="term" value="P:DNA-templated transcription"/>
    <property type="evidence" value="ECO:0007669"/>
    <property type="project" value="InterPro"/>
</dbReference>
<dbReference type="AlphaFoldDB" id="A0A1E1LJT9"/>
<dbReference type="InterPro" id="IPR007219">
    <property type="entry name" value="XnlR_reg_dom"/>
</dbReference>
<name>A0A1E1LJT9_9HELO</name>
<evidence type="ECO:0000256" key="8">
    <source>
        <dbReference type="SAM" id="MobiDB-lite"/>
    </source>
</evidence>
<feature type="region of interest" description="Disordered" evidence="8">
    <location>
        <begin position="620"/>
        <end position="644"/>
    </location>
</feature>
<evidence type="ECO:0000259" key="9">
    <source>
        <dbReference type="PROSITE" id="PS50048"/>
    </source>
</evidence>
<evidence type="ECO:0000256" key="6">
    <source>
        <dbReference type="ARBA" id="ARBA00023163"/>
    </source>
</evidence>
<keyword evidence="2" id="KW-0479">Metal-binding</keyword>
<dbReference type="CDD" id="cd00067">
    <property type="entry name" value="GAL4"/>
    <property type="match status" value="1"/>
</dbReference>
<dbReference type="PANTHER" id="PTHR31313">
    <property type="entry name" value="TY1 ENHANCER ACTIVATOR"/>
    <property type="match status" value="1"/>
</dbReference>
<keyword evidence="11" id="KW-1185">Reference proteome</keyword>
<dbReference type="GO" id="GO:0003677">
    <property type="term" value="F:DNA binding"/>
    <property type="evidence" value="ECO:0007669"/>
    <property type="project" value="UniProtKB-KW"/>
</dbReference>
<dbReference type="EMBL" id="FJUX01000132">
    <property type="protein sequence ID" value="CZT10768.1"/>
    <property type="molecule type" value="Genomic_DNA"/>
</dbReference>
<keyword evidence="6" id="KW-0804">Transcription</keyword>
<dbReference type="InterPro" id="IPR001138">
    <property type="entry name" value="Zn2Cys6_DnaBD"/>
</dbReference>
<evidence type="ECO:0000313" key="10">
    <source>
        <dbReference type="EMBL" id="CZT10768.1"/>
    </source>
</evidence>
<keyword evidence="3" id="KW-0862">Zinc</keyword>
<evidence type="ECO:0000256" key="1">
    <source>
        <dbReference type="ARBA" id="ARBA00004123"/>
    </source>
</evidence>
<dbReference type="PANTHER" id="PTHR31313:SF86">
    <property type="entry name" value="ZN(2)-C6 FUNGAL-TYPE DOMAIN-CONTAINING PROTEIN"/>
    <property type="match status" value="1"/>
</dbReference>
<dbReference type="OrthoDB" id="4161332at2759"/>
<evidence type="ECO:0000256" key="2">
    <source>
        <dbReference type="ARBA" id="ARBA00022723"/>
    </source>
</evidence>
<keyword evidence="4" id="KW-0805">Transcription regulation</keyword>
<dbReference type="Pfam" id="PF04082">
    <property type="entry name" value="Fungal_trans"/>
    <property type="match status" value="1"/>
</dbReference>
<feature type="domain" description="Zn(2)-C6 fungal-type" evidence="9">
    <location>
        <begin position="17"/>
        <end position="49"/>
    </location>
</feature>
<sequence length="744" mass="83225">MADNPVENPGKRRAAKACEFCRKRKMKCDNEQPRCTNCKCSTHGNGIECWSRTSRERLAQLEEENRQLQARLDTSPISQPGTSRDGDRERVGSQSNDGRPPSLAQFVSGEQSREPKASVGTTKAVSPAAKRRPALAPSTPAMTRLEAPSGHSSYYGRTSALYDDDLADRRGPKLGQASEMTRRQLMGEAAHQRQLETLNYRSGKLDFDGVDPELGMHLLTLHWNRQHHSHLITYRPAFMRDMAGGGTYFSKLLLNAIYFGSCKFSPREEVKNLHAQFRQRVRELLGVALDKSDITTIQAMLVMTNSLFALGDERSAAWIYAGIAFRMLIDLGTHLDNHGPKFTEEDMEIRRRVFWGAFVVDKIQSLYQGRPVSIQEVDVRTPILFQDQYEELEHWQPFAYPENQKYQGSPAYSVSTFTELCKLSVIMNSILNIVYGVKSTKMAPELLAGDLERMHQELESWKTALPEHLAFDPSIAEQAVPPPHVLSLHSMFNVLLVLLHRPFVSEGHLHSTSRSIPTNSFVICAQAATRIVQLLRIYERTFSIRHAPYLIAYATYVSATIHVRIAAQLGPGSDSYAYLRTCLSVFVKNQETNWAARRAQSVIVSLMKKMHIELDASEELTPSAHPSTTGSSDNGPGTVPASIATPQMDNLEAGGAVFPAPGGFQDHDHIVDLDMDAIINSFINAQNPSPEDFYPRQPQRPDAAFHDPRFQDEGWNMMPNFPIEGSYDDALFGFNGAALDGGWQ</sequence>
<dbReference type="GO" id="GO:0000981">
    <property type="term" value="F:DNA-binding transcription factor activity, RNA polymerase II-specific"/>
    <property type="evidence" value="ECO:0007669"/>
    <property type="project" value="InterPro"/>
</dbReference>
<dbReference type="SMART" id="SM00906">
    <property type="entry name" value="Fungal_trans"/>
    <property type="match status" value="1"/>
</dbReference>
<feature type="region of interest" description="Disordered" evidence="8">
    <location>
        <begin position="65"/>
        <end position="151"/>
    </location>
</feature>